<dbReference type="Proteomes" id="UP000234775">
    <property type="component" value="Unassembled WGS sequence"/>
</dbReference>
<evidence type="ECO:0000313" key="8">
    <source>
        <dbReference type="EMBL" id="PKY90804.1"/>
    </source>
</evidence>
<dbReference type="InterPro" id="IPR050418">
    <property type="entry name" value="D-iso_2-hydroxyacid_DH_PdxB"/>
</dbReference>
<dbReference type="InterPro" id="IPR029753">
    <property type="entry name" value="D-isomer_DH_CS"/>
</dbReference>
<dbReference type="GO" id="GO:0016616">
    <property type="term" value="F:oxidoreductase activity, acting on the CH-OH group of donors, NAD or NADP as acceptor"/>
    <property type="evidence" value="ECO:0007669"/>
    <property type="project" value="InterPro"/>
</dbReference>
<gene>
    <name evidence="8" type="ORF">CYJ27_08110</name>
    <name evidence="7" type="ORF">HMPREF3187_01405</name>
</gene>
<evidence type="ECO:0000256" key="2">
    <source>
        <dbReference type="ARBA" id="ARBA00023002"/>
    </source>
</evidence>
<dbReference type="OrthoDB" id="9805416at2"/>
<dbReference type="InterPro" id="IPR029752">
    <property type="entry name" value="D-isomer_DH_CS1"/>
</dbReference>
<dbReference type="PATRIC" id="fig|87541.4.peg.1390"/>
<evidence type="ECO:0000256" key="3">
    <source>
        <dbReference type="ARBA" id="ARBA00023027"/>
    </source>
</evidence>
<dbReference type="PROSITE" id="PS00065">
    <property type="entry name" value="D_2_HYDROXYACID_DH_1"/>
    <property type="match status" value="1"/>
</dbReference>
<dbReference type="Pfam" id="PF02826">
    <property type="entry name" value="2-Hacid_dh_C"/>
    <property type="match status" value="1"/>
</dbReference>
<dbReference type="PROSITE" id="PS00671">
    <property type="entry name" value="D_2_HYDROXYACID_DH_3"/>
    <property type="match status" value="1"/>
</dbReference>
<dbReference type="GO" id="GO:0051287">
    <property type="term" value="F:NAD binding"/>
    <property type="evidence" value="ECO:0007669"/>
    <property type="project" value="InterPro"/>
</dbReference>
<organism evidence="7 9">
    <name type="scientific">Aerococcus christensenii</name>
    <dbReference type="NCBI Taxonomy" id="87541"/>
    <lineage>
        <taxon>Bacteria</taxon>
        <taxon>Bacillati</taxon>
        <taxon>Bacillota</taxon>
        <taxon>Bacilli</taxon>
        <taxon>Lactobacillales</taxon>
        <taxon>Aerococcaceae</taxon>
        <taxon>Aerococcus</taxon>
    </lineage>
</organism>
<evidence type="ECO:0000256" key="4">
    <source>
        <dbReference type="RuleBase" id="RU003719"/>
    </source>
</evidence>
<comment type="similarity">
    <text evidence="1 4">Belongs to the D-isomer specific 2-hydroxyacid dehydrogenase family.</text>
</comment>
<dbReference type="PANTHER" id="PTHR43761">
    <property type="entry name" value="D-ISOMER SPECIFIC 2-HYDROXYACID DEHYDROGENASE FAMILY PROTEIN (AFU_ORTHOLOGUE AFUA_1G13630)"/>
    <property type="match status" value="1"/>
</dbReference>
<protein>
    <submittedName>
        <fullName evidence="8">Hydroxyacid dehydrogenase</fullName>
    </submittedName>
    <submittedName>
        <fullName evidence="7">Putative D-lactate dehydrogenase</fullName>
    </submittedName>
</protein>
<proteinExistence type="inferred from homology"/>
<dbReference type="InterPro" id="IPR006139">
    <property type="entry name" value="D-isomer_2_OHA_DH_cat_dom"/>
</dbReference>
<reference evidence="7 9" key="1">
    <citation type="submission" date="2016-01" db="EMBL/GenBank/DDBJ databases">
        <authorList>
            <person name="Oliw E.H."/>
        </authorList>
    </citation>
    <scope>NUCLEOTIDE SEQUENCE [LARGE SCALE GENOMIC DNA]</scope>
    <source>
        <strain evidence="7 9">KA00635</strain>
    </source>
</reference>
<dbReference type="EMBL" id="PKGZ01000010">
    <property type="protein sequence ID" value="PKY90804.1"/>
    <property type="molecule type" value="Genomic_DNA"/>
</dbReference>
<keyword evidence="3" id="KW-0520">NAD</keyword>
<dbReference type="Pfam" id="PF00389">
    <property type="entry name" value="2-Hacid_dh"/>
    <property type="match status" value="1"/>
</dbReference>
<evidence type="ECO:0000259" key="5">
    <source>
        <dbReference type="Pfam" id="PF00389"/>
    </source>
</evidence>
<sequence>MKIALLEPLRVSRSTIDKLALPLRKLGHDFIAYDSKAKTSEELFARSKACEVVMIANTPYPREVISRLTQTRLINVAFTGVDHVDMSACREKGIKVCNAAGYSNQAVAEQAIGMALSLYRHLNKSDQTIRLGNAFLGPMMGQEIKGKTVGIVGTGAIGLATARLFKAFGAQLLGYNRTQKTEALAMGMTYCSLDTLLAKSDIVSVHLPATVETKHLLDAHAFRRMKKSAIFLNLARGAIVDNYALACALNAGELAGAGIDVFETEPPLPDDYPLLSAHNCLLTPHTAYLTQEAMLHRAQIAFDKTLAYVEGKAVNYMLS</sequence>
<evidence type="ECO:0000313" key="10">
    <source>
        <dbReference type="Proteomes" id="UP000234775"/>
    </source>
</evidence>
<dbReference type="PROSITE" id="PS00670">
    <property type="entry name" value="D_2_HYDROXYACID_DH_2"/>
    <property type="match status" value="1"/>
</dbReference>
<dbReference type="RefSeq" id="WP_060937125.1">
    <property type="nucleotide sequence ID" value="NZ_CP118095.1"/>
</dbReference>
<keyword evidence="10" id="KW-1185">Reference proteome</keyword>
<dbReference type="Proteomes" id="UP000070422">
    <property type="component" value="Unassembled WGS sequence"/>
</dbReference>
<dbReference type="Gene3D" id="3.40.50.720">
    <property type="entry name" value="NAD(P)-binding Rossmann-like Domain"/>
    <property type="match status" value="2"/>
</dbReference>
<dbReference type="SUPFAM" id="SSF51735">
    <property type="entry name" value="NAD(P)-binding Rossmann-fold domains"/>
    <property type="match status" value="1"/>
</dbReference>
<comment type="caution">
    <text evidence="7">The sequence shown here is derived from an EMBL/GenBank/DDBJ whole genome shotgun (WGS) entry which is preliminary data.</text>
</comment>
<feature type="domain" description="D-isomer specific 2-hydroxyacid dehydrogenase NAD-binding" evidence="6">
    <location>
        <begin position="112"/>
        <end position="287"/>
    </location>
</feature>
<reference evidence="8 10" key="2">
    <citation type="submission" date="2017-12" db="EMBL/GenBank/DDBJ databases">
        <title>Phylogenetic diversity of female urinary microbiome.</title>
        <authorList>
            <person name="Thomas-White K."/>
            <person name="Wolfe A.J."/>
        </authorList>
    </citation>
    <scope>NUCLEOTIDE SEQUENCE [LARGE SCALE GENOMIC DNA]</scope>
    <source>
        <strain evidence="8 10">UMB0844</strain>
    </source>
</reference>
<evidence type="ECO:0000313" key="9">
    <source>
        <dbReference type="Proteomes" id="UP000070422"/>
    </source>
</evidence>
<dbReference type="InterPro" id="IPR036291">
    <property type="entry name" value="NAD(P)-bd_dom_sf"/>
</dbReference>
<dbReference type="EMBL" id="LSCQ01000077">
    <property type="protein sequence ID" value="KXB34326.1"/>
    <property type="molecule type" value="Genomic_DNA"/>
</dbReference>
<dbReference type="AlphaFoldDB" id="A0A133XTS2"/>
<dbReference type="PANTHER" id="PTHR43761:SF1">
    <property type="entry name" value="D-ISOMER SPECIFIC 2-HYDROXYACID DEHYDROGENASE CATALYTIC DOMAIN-CONTAINING PROTEIN-RELATED"/>
    <property type="match status" value="1"/>
</dbReference>
<dbReference type="InterPro" id="IPR006140">
    <property type="entry name" value="D-isomer_DH_NAD-bd"/>
</dbReference>
<evidence type="ECO:0000313" key="7">
    <source>
        <dbReference type="EMBL" id="KXB34326.1"/>
    </source>
</evidence>
<keyword evidence="2 4" id="KW-0560">Oxidoreductase</keyword>
<evidence type="ECO:0000256" key="1">
    <source>
        <dbReference type="ARBA" id="ARBA00005854"/>
    </source>
</evidence>
<name>A0A133XTS2_9LACT</name>
<dbReference type="FunFam" id="3.40.50.720:FF:000203">
    <property type="entry name" value="D-3-phosphoglycerate dehydrogenase (SerA)"/>
    <property type="match status" value="1"/>
</dbReference>
<dbReference type="SUPFAM" id="SSF52283">
    <property type="entry name" value="Formate/glycerate dehydrogenase catalytic domain-like"/>
    <property type="match status" value="1"/>
</dbReference>
<evidence type="ECO:0000259" key="6">
    <source>
        <dbReference type="Pfam" id="PF02826"/>
    </source>
</evidence>
<accession>A0A133XTS2</accession>
<feature type="domain" description="D-isomer specific 2-hydroxyacid dehydrogenase catalytic" evidence="5">
    <location>
        <begin position="27"/>
        <end position="315"/>
    </location>
</feature>
<dbReference type="STRING" id="87541.AWM71_06615"/>